<dbReference type="Proteomes" id="UP000295260">
    <property type="component" value="Unassembled WGS sequence"/>
</dbReference>
<dbReference type="RefSeq" id="WP_133533635.1">
    <property type="nucleotide sequence ID" value="NZ_SNXR01000015.1"/>
</dbReference>
<evidence type="ECO:0000313" key="3">
    <source>
        <dbReference type="Proteomes" id="UP000295260"/>
    </source>
</evidence>
<protein>
    <submittedName>
        <fullName evidence="2">Uncharacterized protein</fullName>
    </submittedName>
</protein>
<feature type="chain" id="PRO_5020917147" evidence="1">
    <location>
        <begin position="20"/>
        <end position="506"/>
    </location>
</feature>
<name>A0A4R6Q7Z9_9FLAO</name>
<dbReference type="OrthoDB" id="1436251at2"/>
<proteinExistence type="predicted"/>
<dbReference type="EMBL" id="SNXR01000015">
    <property type="protein sequence ID" value="TDP58371.1"/>
    <property type="molecule type" value="Genomic_DNA"/>
</dbReference>
<organism evidence="2 3">
    <name type="scientific">Flavobacterium dankookense</name>
    <dbReference type="NCBI Taxonomy" id="706186"/>
    <lineage>
        <taxon>Bacteria</taxon>
        <taxon>Pseudomonadati</taxon>
        <taxon>Bacteroidota</taxon>
        <taxon>Flavobacteriia</taxon>
        <taxon>Flavobacteriales</taxon>
        <taxon>Flavobacteriaceae</taxon>
        <taxon>Flavobacterium</taxon>
    </lineage>
</organism>
<accession>A0A4R6Q7Z9</accession>
<keyword evidence="1" id="KW-0732">Signal</keyword>
<reference evidence="2 3" key="1">
    <citation type="submission" date="2019-03" db="EMBL/GenBank/DDBJ databases">
        <title>Genomic Encyclopedia of Archaeal and Bacterial Type Strains, Phase II (KMG-II): from individual species to whole genera.</title>
        <authorList>
            <person name="Goeker M."/>
        </authorList>
    </citation>
    <scope>NUCLEOTIDE SEQUENCE [LARGE SCALE GENOMIC DNA]</scope>
    <source>
        <strain evidence="2 3">DSM 25687</strain>
    </source>
</reference>
<evidence type="ECO:0000313" key="2">
    <source>
        <dbReference type="EMBL" id="TDP58371.1"/>
    </source>
</evidence>
<sequence length="506" mass="58463">MKIKIITLLLLCISSFAQVQPTFKWSIEPTTIEHETEFNVEHIYESGRLFKVKSKYNEKTFNTDVLVDIYSPNDDFEKDDTNTLSVEQPVMGLNMLTFNTMFRLSGKEYIHFLDEYNKTSRENELFFQKVNIDTRTKSRIQMVTKMPGKNGTNPGEFYVAQSENKQLYVVLKQPSYDKKVNEKVVLCLLDDKLKTVKEIEYEFPFSSKQSGDNTLYVSNSGNVFMVKNIDLPKMKPYMSLYFWNTQENKITEKSLKLEQDILQINQFKGHFIDDNFYLQGFYSDSARFFSVSYGQSSPSTGIFSSKFNANSGEMNYFVSNPTERYKNFLIKDVLVDGNKTWLLFDQVYKETKRLPQQPGAAAFDFKYEYKYDSAGMTIAMVDLITGKLDWITDIKNDEPGTINDNGEFFSSLYFLKNNKLSLIYNDTKNLNKGLVSILYNSRIPVLQTIDSSGKTIERVELLSAGVGNTKKHCYELDTSFRVKISDGNYIVRAKCGNSAWYGYLTF</sequence>
<dbReference type="AlphaFoldDB" id="A0A4R6Q7Z9"/>
<comment type="caution">
    <text evidence="2">The sequence shown here is derived from an EMBL/GenBank/DDBJ whole genome shotgun (WGS) entry which is preliminary data.</text>
</comment>
<feature type="signal peptide" evidence="1">
    <location>
        <begin position="1"/>
        <end position="19"/>
    </location>
</feature>
<gene>
    <name evidence="2" type="ORF">BC748_2414</name>
</gene>
<keyword evidence="3" id="KW-1185">Reference proteome</keyword>
<evidence type="ECO:0000256" key="1">
    <source>
        <dbReference type="SAM" id="SignalP"/>
    </source>
</evidence>